<dbReference type="NCBIfam" id="TIGR00082">
    <property type="entry name" value="rbfA"/>
    <property type="match status" value="1"/>
</dbReference>
<dbReference type="PROSITE" id="PS01319">
    <property type="entry name" value="RBFA"/>
    <property type="match status" value="1"/>
</dbReference>
<dbReference type="Proteomes" id="UP001236559">
    <property type="component" value="Unassembled WGS sequence"/>
</dbReference>
<reference evidence="3 4" key="1">
    <citation type="submission" date="2023-07" db="EMBL/GenBank/DDBJ databases">
        <title>Genomic Encyclopedia of Type Strains, Phase IV (KMG-IV): sequencing the most valuable type-strain genomes for metagenomic binning, comparative biology and taxonomic classification.</title>
        <authorList>
            <person name="Goeker M."/>
        </authorList>
    </citation>
    <scope>NUCLEOTIDE SEQUENCE [LARGE SCALE GENOMIC DNA]</scope>
    <source>
        <strain evidence="3 4">DSM 22616</strain>
    </source>
</reference>
<comment type="subunit">
    <text evidence="2">Monomer. Binds 30S ribosomal subunits, but not 50S ribosomal subunits or 70S ribosomes.</text>
</comment>
<dbReference type="HAMAP" id="MF_00003">
    <property type="entry name" value="RbfA"/>
    <property type="match status" value="1"/>
</dbReference>
<dbReference type="InterPro" id="IPR000238">
    <property type="entry name" value="RbfA"/>
</dbReference>
<dbReference type="SUPFAM" id="SSF89919">
    <property type="entry name" value="Ribosome-binding factor A, RbfA"/>
    <property type="match status" value="1"/>
</dbReference>
<evidence type="ECO:0000256" key="2">
    <source>
        <dbReference type="HAMAP-Rule" id="MF_00003"/>
    </source>
</evidence>
<comment type="similarity">
    <text evidence="2">Belongs to the RbfA family.</text>
</comment>
<keyword evidence="1 2" id="KW-0690">Ribosome biogenesis</keyword>
<keyword evidence="4" id="KW-1185">Reference proteome</keyword>
<dbReference type="InterPro" id="IPR015946">
    <property type="entry name" value="KH_dom-like_a/b"/>
</dbReference>
<dbReference type="PANTHER" id="PTHR33515">
    <property type="entry name" value="RIBOSOME-BINDING FACTOR A, CHLOROPLASTIC-RELATED"/>
    <property type="match status" value="1"/>
</dbReference>
<name>A0ABU0AUE9_9FIRM</name>
<evidence type="ECO:0000313" key="4">
    <source>
        <dbReference type="Proteomes" id="UP001236559"/>
    </source>
</evidence>
<evidence type="ECO:0000313" key="3">
    <source>
        <dbReference type="EMBL" id="MDQ0274068.1"/>
    </source>
</evidence>
<comment type="function">
    <text evidence="2">One of several proteins that assist in the late maturation steps of the functional core of the 30S ribosomal subunit. Associates with free 30S ribosomal subunits (but not with 30S subunits that are part of 70S ribosomes or polysomes). Required for efficient processing of 16S rRNA. May interact with the 5'-terminal helix region of 16S rRNA.</text>
</comment>
<gene>
    <name evidence="2" type="primary">rbfA</name>
    <name evidence="3" type="ORF">J2S72_000064</name>
</gene>
<dbReference type="RefSeq" id="WP_023056341.1">
    <property type="nucleotide sequence ID" value="NZ_JAUSTN010000001.1"/>
</dbReference>
<protein>
    <recommendedName>
        <fullName evidence="2">Ribosome-binding factor A</fullName>
    </recommendedName>
</protein>
<keyword evidence="2" id="KW-0963">Cytoplasm</keyword>
<proteinExistence type="inferred from homology"/>
<dbReference type="Pfam" id="PF02033">
    <property type="entry name" value="RBFA"/>
    <property type="match status" value="1"/>
</dbReference>
<evidence type="ECO:0000256" key="1">
    <source>
        <dbReference type="ARBA" id="ARBA00022517"/>
    </source>
</evidence>
<accession>A0ABU0AUE9</accession>
<dbReference type="PANTHER" id="PTHR33515:SF1">
    <property type="entry name" value="RIBOSOME-BINDING FACTOR A, CHLOROPLASTIC-RELATED"/>
    <property type="match status" value="1"/>
</dbReference>
<dbReference type="EMBL" id="JAUSTN010000001">
    <property type="protein sequence ID" value="MDQ0274068.1"/>
    <property type="molecule type" value="Genomic_DNA"/>
</dbReference>
<organism evidence="3 4">
    <name type="scientific">Peptoniphilus koenoeneniae</name>
    <dbReference type="NCBI Taxonomy" id="507751"/>
    <lineage>
        <taxon>Bacteria</taxon>
        <taxon>Bacillati</taxon>
        <taxon>Bacillota</taxon>
        <taxon>Tissierellia</taxon>
        <taxon>Tissierellales</taxon>
        <taxon>Peptoniphilaceae</taxon>
        <taxon>Peptoniphilus</taxon>
    </lineage>
</organism>
<comment type="subcellular location">
    <subcellularLocation>
        <location evidence="2">Cytoplasm</location>
    </subcellularLocation>
</comment>
<sequence length="118" mass="13641">MNNRRLSQISEEMRRVISDIVQNKIKDPRIPEIISISHTEVTRDLSYAKVYVQIMGDEKIKEDAIEGLNSAKGFIKKEISKSLKLRAMPDLIFINDESLDINMKMEELIKEVNHGQVQ</sequence>
<dbReference type="InterPro" id="IPR020053">
    <property type="entry name" value="Ribosome-bd_factorA_CS"/>
</dbReference>
<comment type="caution">
    <text evidence="3">The sequence shown here is derived from an EMBL/GenBank/DDBJ whole genome shotgun (WGS) entry which is preliminary data.</text>
</comment>
<dbReference type="Gene3D" id="3.30.300.20">
    <property type="match status" value="1"/>
</dbReference>
<dbReference type="InterPro" id="IPR023799">
    <property type="entry name" value="RbfA_dom_sf"/>
</dbReference>